<accession>A0A8H5GGZ7</accession>
<organism evidence="1 2">
    <name type="scientific">Tetrapyrgos nigripes</name>
    <dbReference type="NCBI Taxonomy" id="182062"/>
    <lineage>
        <taxon>Eukaryota</taxon>
        <taxon>Fungi</taxon>
        <taxon>Dikarya</taxon>
        <taxon>Basidiomycota</taxon>
        <taxon>Agaricomycotina</taxon>
        <taxon>Agaricomycetes</taxon>
        <taxon>Agaricomycetidae</taxon>
        <taxon>Agaricales</taxon>
        <taxon>Marasmiineae</taxon>
        <taxon>Marasmiaceae</taxon>
        <taxon>Tetrapyrgos</taxon>
    </lineage>
</organism>
<gene>
    <name evidence="1" type="ORF">D9758_005572</name>
</gene>
<comment type="caution">
    <text evidence="1">The sequence shown here is derived from an EMBL/GenBank/DDBJ whole genome shotgun (WGS) entry which is preliminary data.</text>
</comment>
<dbReference type="AlphaFoldDB" id="A0A8H5GGZ7"/>
<evidence type="ECO:0000313" key="1">
    <source>
        <dbReference type="EMBL" id="KAF5364649.1"/>
    </source>
</evidence>
<dbReference type="EMBL" id="JAACJM010000032">
    <property type="protein sequence ID" value="KAF5364649.1"/>
    <property type="molecule type" value="Genomic_DNA"/>
</dbReference>
<protein>
    <submittedName>
        <fullName evidence="1">Uncharacterized protein</fullName>
    </submittedName>
</protein>
<dbReference type="OrthoDB" id="3184970at2759"/>
<evidence type="ECO:0000313" key="2">
    <source>
        <dbReference type="Proteomes" id="UP000559256"/>
    </source>
</evidence>
<keyword evidence="2" id="KW-1185">Reference proteome</keyword>
<reference evidence="1 2" key="1">
    <citation type="journal article" date="2020" name="ISME J.">
        <title>Uncovering the hidden diversity of litter-decomposition mechanisms in mushroom-forming fungi.</title>
        <authorList>
            <person name="Floudas D."/>
            <person name="Bentzer J."/>
            <person name="Ahren D."/>
            <person name="Johansson T."/>
            <person name="Persson P."/>
            <person name="Tunlid A."/>
        </authorList>
    </citation>
    <scope>NUCLEOTIDE SEQUENCE [LARGE SCALE GENOMIC DNA]</scope>
    <source>
        <strain evidence="1 2">CBS 291.85</strain>
    </source>
</reference>
<sequence length="223" mass="25709">MITELERDIVKLSETADVVSLMLQFMHNQVQPDCDKMESSLLLDFTKAAEKYGMYPAFEACKKGMRARTSSRPLEALLLKSTYDIEGIDTVVRQTLNMPVEQVLFALNNSRDIFILWSLYREKWRTTFPAYQELVSSGPTTQNYRTHNATNTCLRRKLFETISIFLENEADPSVEKVDRVVSACRKTLSCPRCSIVESDSDWDEWRARVAESINGLPKWSEFL</sequence>
<dbReference type="Proteomes" id="UP000559256">
    <property type="component" value="Unassembled WGS sequence"/>
</dbReference>
<name>A0A8H5GGZ7_9AGAR</name>
<proteinExistence type="predicted"/>